<evidence type="ECO:0000313" key="2">
    <source>
        <dbReference type="EMBL" id="CAH1230671.1"/>
    </source>
</evidence>
<keyword evidence="1" id="KW-1133">Transmembrane helix</keyword>
<sequence length="896" mass="95716">MNVEGDYVALFAFKGVDVIAVVRNLVIRAGADFSQMKKEMQSAQNSMKNFGKGMKAALGGLAAALGGLALGMGLGSAIEDAIKFEALMGTLSKTLGKSMTDFIKWQNTVGDAMGFSKLQVAEMGNNYSLRLKSIAKDEQDLLKKTTDLIKAAAVIRSRTGMSAIEISDRMRSAMNQEADGADELGVNVRVSSIQQSKAYKEMANNAPWEQLSEQMKKTILYYHILDSTTANFGTEIAQNTALLKGGFTSALSDAKLALGQAFLPILNLALPLLTKMARAAEVAFQNVAMFMRALFPKSNIKAGNAQVSAIDAQSGAVDGLGDSLDAAGKKAKKASNSLANFDEINGLGGGSKDDEKDDAAAVGATNSGGLSMSGEIEDETTKISSAVQAMANKVKKAFGEMTDFITEHKEIIIAALGGIATAFATLAVVKSVSLLLQGIGAAIAAILSPIGLLVLGIAALSGAFIYFYRNNEGFRDKVKAIWEEVKESLSAAWDWIVSAAKVAWDGLEKFWDKNGDAIKGTITATWEGIKTFLESTFNFIDTIAKEIWGGLKVFWGKWGDDITAIFNSIWQTVSKIFVDVFVFIKDTLGKLASFWNEYWPSLAEALINVWKILWFLLEPYVNALIKGIKGAFEALMPALETVWKDIKQVISGALDIIMGVVKIFIGIFTLDWDTFWGGIKQTVVGVWDSLSGILKLALDSMIGVVNVGAAALRGIIVGLWEGVRENTKEFQAGIATIVSNVWDGIVSTIKNSINSITGMINSFIDNFNKIKISIPSFTNPFTGNTVGGFDIGVPQIPKIPMLAQGGITGVNNPFLAMVGDNKTQREVVAPLDDLTSMISSAVEAAVSAAGRSSNNNGSGGVAQVNLSIDGTTFARLIAPFMDKETTRVGGAMIRTT</sequence>
<proteinExistence type="predicted"/>
<evidence type="ECO:0000313" key="3">
    <source>
        <dbReference type="Proteomes" id="UP000838821"/>
    </source>
</evidence>
<feature type="transmembrane region" description="Helical" evidence="1">
    <location>
        <begin position="56"/>
        <end position="78"/>
    </location>
</feature>
<dbReference type="Gene3D" id="1.20.120.20">
    <property type="entry name" value="Apolipoprotein"/>
    <property type="match status" value="1"/>
</dbReference>
<keyword evidence="1" id="KW-0812">Transmembrane</keyword>
<evidence type="ECO:0000256" key="1">
    <source>
        <dbReference type="SAM" id="Phobius"/>
    </source>
</evidence>
<name>A0ABN8H9Z1_9BACL</name>
<reference evidence="2" key="1">
    <citation type="submission" date="2022-01" db="EMBL/GenBank/DDBJ databases">
        <authorList>
            <person name="Criscuolo A."/>
        </authorList>
    </citation>
    <scope>NUCLEOTIDE SEQUENCE</scope>
    <source>
        <strain evidence="2">CIP111891</strain>
    </source>
</reference>
<evidence type="ECO:0008006" key="4">
    <source>
        <dbReference type="Google" id="ProtNLM"/>
    </source>
</evidence>
<dbReference type="EMBL" id="CAKMMW010000038">
    <property type="protein sequence ID" value="CAH1230671.1"/>
    <property type="molecule type" value="Genomic_DNA"/>
</dbReference>
<organism evidence="2 3">
    <name type="scientific">Paenibacillus allorhizoplanae</name>
    <dbReference type="NCBI Taxonomy" id="2905648"/>
    <lineage>
        <taxon>Bacteria</taxon>
        <taxon>Bacillati</taxon>
        <taxon>Bacillota</taxon>
        <taxon>Bacilli</taxon>
        <taxon>Bacillales</taxon>
        <taxon>Paenibacillaceae</taxon>
        <taxon>Paenibacillus</taxon>
    </lineage>
</organism>
<protein>
    <recommendedName>
        <fullName evidence="4">Phage tail tape measure protein</fullName>
    </recommendedName>
</protein>
<comment type="caution">
    <text evidence="2">The sequence shown here is derived from an EMBL/GenBank/DDBJ whole genome shotgun (WGS) entry which is preliminary data.</text>
</comment>
<feature type="transmembrane region" description="Helical" evidence="1">
    <location>
        <begin position="411"/>
        <end position="429"/>
    </location>
</feature>
<feature type="transmembrane region" description="Helical" evidence="1">
    <location>
        <begin position="441"/>
        <end position="468"/>
    </location>
</feature>
<gene>
    <name evidence="2" type="ORF">PAECIP111891_06717</name>
</gene>
<keyword evidence="3" id="KW-1185">Reference proteome</keyword>
<keyword evidence="1" id="KW-0472">Membrane</keyword>
<accession>A0ABN8H9Z1</accession>
<dbReference type="Proteomes" id="UP000838821">
    <property type="component" value="Unassembled WGS sequence"/>
</dbReference>